<dbReference type="PANTHER" id="PTHR43792:SF8">
    <property type="entry name" value="[RIBOSOMAL PROTEIN US5]-ALANINE N-ACETYLTRANSFERASE"/>
    <property type="match status" value="1"/>
</dbReference>
<dbReference type="InterPro" id="IPR000182">
    <property type="entry name" value="GNAT_dom"/>
</dbReference>
<protein>
    <submittedName>
        <fullName evidence="5">GNAT family N-acetyltransferase</fullName>
    </submittedName>
</protein>
<evidence type="ECO:0000256" key="3">
    <source>
        <dbReference type="ARBA" id="ARBA00038502"/>
    </source>
</evidence>
<evidence type="ECO:0000313" key="5">
    <source>
        <dbReference type="EMBL" id="MBO0345901.1"/>
    </source>
</evidence>
<reference evidence="5" key="1">
    <citation type="submission" date="2021-03" db="EMBL/GenBank/DDBJ databases">
        <title>Roseibium sp. CAU 1637 isolated from Incheon.</title>
        <authorList>
            <person name="Kim W."/>
        </authorList>
    </citation>
    <scope>NUCLEOTIDE SEQUENCE</scope>
    <source>
        <strain evidence="5">CAU 1637</strain>
    </source>
</reference>
<evidence type="ECO:0000256" key="2">
    <source>
        <dbReference type="ARBA" id="ARBA00023315"/>
    </source>
</evidence>
<comment type="caution">
    <text evidence="5">The sequence shown here is derived from an EMBL/GenBank/DDBJ whole genome shotgun (WGS) entry which is preliminary data.</text>
</comment>
<evidence type="ECO:0000259" key="4">
    <source>
        <dbReference type="PROSITE" id="PS51186"/>
    </source>
</evidence>
<keyword evidence="2" id="KW-0012">Acyltransferase</keyword>
<gene>
    <name evidence="5" type="ORF">J0X15_11775</name>
</gene>
<dbReference type="PROSITE" id="PS51186">
    <property type="entry name" value="GNAT"/>
    <property type="match status" value="1"/>
</dbReference>
<evidence type="ECO:0000256" key="1">
    <source>
        <dbReference type="ARBA" id="ARBA00022679"/>
    </source>
</evidence>
<dbReference type="Proteomes" id="UP000664779">
    <property type="component" value="Unassembled WGS sequence"/>
</dbReference>
<dbReference type="SUPFAM" id="SSF55729">
    <property type="entry name" value="Acyl-CoA N-acyltransferases (Nat)"/>
    <property type="match status" value="1"/>
</dbReference>
<name>A0A939EQ44_9HYPH</name>
<evidence type="ECO:0000313" key="6">
    <source>
        <dbReference type="Proteomes" id="UP000664779"/>
    </source>
</evidence>
<sequence length="185" mass="21256">MGDFPIWCKLREESREFLRPWEPIWPADDLTRAAFRRRLRRYDQEWRDGRTLPLFVFSAQTDQLLGGVTVSNIRRGVSQAATIGYWMGASHAGRGHMSAAMRLLLPYCFDTLRLHRVEAACLPSNGTSIHLLRKAGFQKEGYARNYLLINGAWQDHILFACLQDDHLKTIWESSHSVGGKLKDIL</sequence>
<dbReference type="PANTHER" id="PTHR43792">
    <property type="entry name" value="GNAT FAMILY, PUTATIVE (AFU_ORTHOLOGUE AFUA_3G00765)-RELATED-RELATED"/>
    <property type="match status" value="1"/>
</dbReference>
<dbReference type="AlphaFoldDB" id="A0A939EQ44"/>
<feature type="domain" description="N-acetyltransferase" evidence="4">
    <location>
        <begin position="8"/>
        <end position="164"/>
    </location>
</feature>
<organism evidence="5 6">
    <name type="scientific">Roseibium limicola</name>
    <dbReference type="NCBI Taxonomy" id="2816037"/>
    <lineage>
        <taxon>Bacteria</taxon>
        <taxon>Pseudomonadati</taxon>
        <taxon>Pseudomonadota</taxon>
        <taxon>Alphaproteobacteria</taxon>
        <taxon>Hyphomicrobiales</taxon>
        <taxon>Stappiaceae</taxon>
        <taxon>Roseibium</taxon>
    </lineage>
</organism>
<proteinExistence type="inferred from homology"/>
<keyword evidence="6" id="KW-1185">Reference proteome</keyword>
<dbReference type="InterPro" id="IPR016181">
    <property type="entry name" value="Acyl_CoA_acyltransferase"/>
</dbReference>
<dbReference type="GO" id="GO:0008999">
    <property type="term" value="F:protein-N-terminal-alanine acetyltransferase activity"/>
    <property type="evidence" value="ECO:0007669"/>
    <property type="project" value="TreeGrafter"/>
</dbReference>
<comment type="similarity">
    <text evidence="3">Belongs to the acetyltransferase family. RimJ subfamily.</text>
</comment>
<keyword evidence="1" id="KW-0808">Transferase</keyword>
<accession>A0A939EQ44</accession>
<dbReference type="Gene3D" id="3.40.630.30">
    <property type="match status" value="1"/>
</dbReference>
<dbReference type="EMBL" id="JAFLNF010000004">
    <property type="protein sequence ID" value="MBO0345901.1"/>
    <property type="molecule type" value="Genomic_DNA"/>
</dbReference>
<dbReference type="Pfam" id="PF13302">
    <property type="entry name" value="Acetyltransf_3"/>
    <property type="match status" value="1"/>
</dbReference>
<dbReference type="InterPro" id="IPR051531">
    <property type="entry name" value="N-acetyltransferase"/>
</dbReference>
<dbReference type="GO" id="GO:0005737">
    <property type="term" value="C:cytoplasm"/>
    <property type="evidence" value="ECO:0007669"/>
    <property type="project" value="TreeGrafter"/>
</dbReference>